<keyword evidence="3" id="KW-1185">Reference proteome</keyword>
<keyword evidence="2" id="KW-0240">DNA-directed RNA polymerase</keyword>
<evidence type="ECO:0000256" key="1">
    <source>
        <dbReference type="SAM" id="Phobius"/>
    </source>
</evidence>
<dbReference type="PANTHER" id="PTHR37826">
    <property type="entry name" value="FLOTILLIN BAND_7_5 DOMAIN PROTEIN"/>
    <property type="match status" value="1"/>
</dbReference>
<keyword evidence="1" id="KW-0472">Membrane</keyword>
<dbReference type="RefSeq" id="WP_093650316.1">
    <property type="nucleotide sequence ID" value="NZ_CTEN01000002.1"/>
</dbReference>
<keyword evidence="1" id="KW-1133">Transmembrane helix</keyword>
<sequence length="362" mass="41581">MAEVIEYKCPNCSGAIVFDSSIQKMKCPYCDSELEMDSLKKLDEELKDLPASEDLSWEKTSGQQWQDHEAEEMRVYVCQSCGGELVTEQTTAATSCPYCDNPVVLKERLSGDLKPQYVIPFQLDKNDAKAAFLNHLKGKKLLPSVFKDENHIDEIKGLYVPFWLFDADTEADGKYKGTMVRHWSDGNYNYTETSHFALLRSASMSYERVPVDASSKLDDQLMQSLEPFDFKDAVDFQTAYLAGYLADRYDQNAENSLDFANQRMRQSTQHALAATVRGYGSIIQDDTSIRFKNAHPLYVLYPIWLLNTTWKGNQYVFAMNGQTGKFVGNLPMDQRKYWNYFLLTFLLVTLVIYGLVWLFYLM</sequence>
<evidence type="ECO:0000313" key="2">
    <source>
        <dbReference type="EMBL" id="CQR24697.1"/>
    </source>
</evidence>
<organism evidence="2 3">
    <name type="scientific">Streptococcus varani</name>
    <dbReference type="NCBI Taxonomy" id="1608583"/>
    <lineage>
        <taxon>Bacteria</taxon>
        <taxon>Bacillati</taxon>
        <taxon>Bacillota</taxon>
        <taxon>Bacilli</taxon>
        <taxon>Lactobacillales</taxon>
        <taxon>Streptococcaceae</taxon>
        <taxon>Streptococcus</taxon>
    </lineage>
</organism>
<dbReference type="OrthoDB" id="3182597at2"/>
<gene>
    <name evidence="2" type="ORF">BN1356_01054</name>
</gene>
<protein>
    <submittedName>
        <fullName evidence="2">DNA-directed RNA polymerase subunit P</fullName>
    </submittedName>
</protein>
<proteinExistence type="predicted"/>
<feature type="transmembrane region" description="Helical" evidence="1">
    <location>
        <begin position="337"/>
        <end position="361"/>
    </location>
</feature>
<keyword evidence="1" id="KW-0812">Transmembrane</keyword>
<dbReference type="Proteomes" id="UP000198604">
    <property type="component" value="Unassembled WGS sequence"/>
</dbReference>
<accession>A0A0E4H3S5</accession>
<dbReference type="Gene3D" id="2.20.28.30">
    <property type="entry name" value="RNA polymerase ii, chain L"/>
    <property type="match status" value="2"/>
</dbReference>
<dbReference type="GO" id="GO:0000428">
    <property type="term" value="C:DNA-directed RNA polymerase complex"/>
    <property type="evidence" value="ECO:0007669"/>
    <property type="project" value="UniProtKB-KW"/>
</dbReference>
<dbReference type="STRING" id="1608583.BN1356_01054"/>
<name>A0A0E4H3S5_9STRE</name>
<reference evidence="3" key="1">
    <citation type="submission" date="2015-03" db="EMBL/GenBank/DDBJ databases">
        <authorList>
            <person name="Urmite Genomes"/>
        </authorList>
    </citation>
    <scope>NUCLEOTIDE SEQUENCE [LARGE SCALE GENOMIC DNA]</scope>
    <source>
        <strain evidence="3">FF10</strain>
    </source>
</reference>
<dbReference type="AlphaFoldDB" id="A0A0E4H3S5"/>
<dbReference type="PANTHER" id="PTHR37826:SF3">
    <property type="entry name" value="J DOMAIN-CONTAINING PROTEIN"/>
    <property type="match status" value="1"/>
</dbReference>
<keyword evidence="2" id="KW-0804">Transcription</keyword>
<evidence type="ECO:0000313" key="3">
    <source>
        <dbReference type="Proteomes" id="UP000198604"/>
    </source>
</evidence>
<dbReference type="EMBL" id="CTEN01000002">
    <property type="protein sequence ID" value="CQR24697.1"/>
    <property type="molecule type" value="Genomic_DNA"/>
</dbReference>